<dbReference type="OrthoDB" id="20127at2759"/>
<accession>A0A8S4AIT8</accession>
<dbReference type="InterPro" id="IPR019188">
    <property type="entry name" value="SNAPC1"/>
</dbReference>
<dbReference type="Proteomes" id="UP000677803">
    <property type="component" value="Unassembled WGS sequence"/>
</dbReference>
<sequence length="348" mass="40637">MDFCRKQVKSDTEELLERFRLTQSVRFDDFSDIWREMKFSHIFYGTKQYEKRLFSRMVLDSASSFFFPPFSFQIRVGGLYLLYSLYKCQTASPPEQIRLALKDWDEVKKFERDAVDAQHFDVVYILQQLMSCKGFNFTAMPNLLFYDRKKKVERSVLCEQFMERASRPQELINVGLLEEMSNVQNIYENMKTSVISQMTAGEDFSVNIVRKDLVSRLRSTVLDYYMWQKKDSVDAEGESSEGTSSQQECSKRADLLASIKSKAFGEAPEASKSRRHRQVELDTSATGAERATMSGYTRISIQSLKARTNESVHISDDLWKDNTTTTQIERLTRLESEESPKKFKRFKR</sequence>
<dbReference type="GO" id="GO:0042795">
    <property type="term" value="P:snRNA transcription by RNA polymerase II"/>
    <property type="evidence" value="ECO:0007669"/>
    <property type="project" value="TreeGrafter"/>
</dbReference>
<dbReference type="Pfam" id="PF09808">
    <property type="entry name" value="SNAPC1"/>
    <property type="match status" value="1"/>
</dbReference>
<reference evidence="2" key="1">
    <citation type="submission" date="2021-05" db="EMBL/GenBank/DDBJ databases">
        <authorList>
            <person name="Tigano A."/>
        </authorList>
    </citation>
    <scope>NUCLEOTIDE SEQUENCE</scope>
</reference>
<comment type="caution">
    <text evidence="2">The sequence shown here is derived from an EMBL/GenBank/DDBJ whole genome shotgun (WGS) entry which is preliminary data.</text>
</comment>
<dbReference type="AlphaFoldDB" id="A0A8S4AIT8"/>
<name>A0A8S4AIT8_9TELE</name>
<dbReference type="GO" id="GO:0042796">
    <property type="term" value="P:snRNA transcription by RNA polymerase III"/>
    <property type="evidence" value="ECO:0007669"/>
    <property type="project" value="TreeGrafter"/>
</dbReference>
<dbReference type="EMBL" id="CAJRST010002224">
    <property type="protein sequence ID" value="CAG5866910.1"/>
    <property type="molecule type" value="Genomic_DNA"/>
</dbReference>
<dbReference type="GO" id="GO:0019185">
    <property type="term" value="C:snRNA-activating protein complex"/>
    <property type="evidence" value="ECO:0007669"/>
    <property type="project" value="TreeGrafter"/>
</dbReference>
<dbReference type="PANTHER" id="PTHR15131">
    <property type="entry name" value="SMALL NUCLEAR RNA ACTIVATING COMPLEX, POLYPEPTIDE 1"/>
    <property type="match status" value="1"/>
</dbReference>
<evidence type="ECO:0000313" key="3">
    <source>
        <dbReference type="Proteomes" id="UP000677803"/>
    </source>
</evidence>
<organism evidence="2 3">
    <name type="scientific">Menidia menidia</name>
    <name type="common">Atlantic silverside</name>
    <dbReference type="NCBI Taxonomy" id="238744"/>
    <lineage>
        <taxon>Eukaryota</taxon>
        <taxon>Metazoa</taxon>
        <taxon>Chordata</taxon>
        <taxon>Craniata</taxon>
        <taxon>Vertebrata</taxon>
        <taxon>Euteleostomi</taxon>
        <taxon>Actinopterygii</taxon>
        <taxon>Neopterygii</taxon>
        <taxon>Teleostei</taxon>
        <taxon>Neoteleostei</taxon>
        <taxon>Acanthomorphata</taxon>
        <taxon>Ovalentaria</taxon>
        <taxon>Atherinomorphae</taxon>
        <taxon>Atheriniformes</taxon>
        <taxon>Atherinopsidae</taxon>
        <taxon>Menidiinae</taxon>
        <taxon>Menidia</taxon>
    </lineage>
</organism>
<evidence type="ECO:0000313" key="2">
    <source>
        <dbReference type="EMBL" id="CAG5866910.1"/>
    </source>
</evidence>
<dbReference type="GO" id="GO:0043565">
    <property type="term" value="F:sequence-specific DNA binding"/>
    <property type="evidence" value="ECO:0007669"/>
    <property type="project" value="TreeGrafter"/>
</dbReference>
<gene>
    <name evidence="2" type="ORF">MMEN_LOCUS3606</name>
</gene>
<dbReference type="PANTHER" id="PTHR15131:SF3">
    <property type="entry name" value="SNRNA-ACTIVATING PROTEIN COMPLEX SUBUNIT 1"/>
    <property type="match status" value="1"/>
</dbReference>
<feature type="region of interest" description="Disordered" evidence="1">
    <location>
        <begin position="264"/>
        <end position="288"/>
    </location>
</feature>
<evidence type="ECO:0000256" key="1">
    <source>
        <dbReference type="SAM" id="MobiDB-lite"/>
    </source>
</evidence>
<keyword evidence="3" id="KW-1185">Reference proteome</keyword>
<protein>
    <submittedName>
        <fullName evidence="2">(Atlantic silverside) hypothetical protein</fullName>
    </submittedName>
</protein>
<proteinExistence type="predicted"/>